<dbReference type="InterPro" id="IPR051012">
    <property type="entry name" value="CellSynth/LPSAsmb/PSIAsmb"/>
</dbReference>
<evidence type="ECO:0000256" key="2">
    <source>
        <dbReference type="ARBA" id="ARBA00022803"/>
    </source>
</evidence>
<dbReference type="PANTHER" id="PTHR45586">
    <property type="entry name" value="TPR REPEAT-CONTAINING PROTEIN PA4667"/>
    <property type="match status" value="1"/>
</dbReference>
<dbReference type="Pfam" id="PF13181">
    <property type="entry name" value="TPR_8"/>
    <property type="match status" value="1"/>
</dbReference>
<evidence type="ECO:0008006" key="4">
    <source>
        <dbReference type="Google" id="ProtNLM"/>
    </source>
</evidence>
<gene>
    <name evidence="3" type="ORF">METZ01_LOCUS77861</name>
</gene>
<dbReference type="EMBL" id="UINC01006024">
    <property type="protein sequence ID" value="SVA25007.1"/>
    <property type="molecule type" value="Genomic_DNA"/>
</dbReference>
<dbReference type="Pfam" id="PF13414">
    <property type="entry name" value="TPR_11"/>
    <property type="match status" value="1"/>
</dbReference>
<proteinExistence type="predicted"/>
<dbReference type="PROSITE" id="PS50005">
    <property type="entry name" value="TPR"/>
    <property type="match status" value="2"/>
</dbReference>
<dbReference type="PANTHER" id="PTHR45586:SF1">
    <property type="entry name" value="LIPOPOLYSACCHARIDE ASSEMBLY PROTEIN B"/>
    <property type="match status" value="1"/>
</dbReference>
<dbReference type="InterPro" id="IPR019734">
    <property type="entry name" value="TPR_rpt"/>
</dbReference>
<dbReference type="InterPro" id="IPR011990">
    <property type="entry name" value="TPR-like_helical_dom_sf"/>
</dbReference>
<keyword evidence="2" id="KW-0802">TPR repeat</keyword>
<dbReference type="Pfam" id="PF13432">
    <property type="entry name" value="TPR_16"/>
    <property type="match status" value="2"/>
</dbReference>
<name>A0A381UCC6_9ZZZZ</name>
<reference evidence="3" key="1">
    <citation type="submission" date="2018-05" db="EMBL/GenBank/DDBJ databases">
        <authorList>
            <person name="Lanie J.A."/>
            <person name="Ng W.-L."/>
            <person name="Kazmierczak K.M."/>
            <person name="Andrzejewski T.M."/>
            <person name="Davidsen T.M."/>
            <person name="Wayne K.J."/>
            <person name="Tettelin H."/>
            <person name="Glass J.I."/>
            <person name="Rusch D."/>
            <person name="Podicherti R."/>
            <person name="Tsui H.-C.T."/>
            <person name="Winkler M.E."/>
        </authorList>
    </citation>
    <scope>NUCLEOTIDE SEQUENCE</scope>
</reference>
<accession>A0A381UCC6</accession>
<dbReference type="SUPFAM" id="SSF48452">
    <property type="entry name" value="TPR-like"/>
    <property type="match status" value="2"/>
</dbReference>
<evidence type="ECO:0000313" key="3">
    <source>
        <dbReference type="EMBL" id="SVA25007.1"/>
    </source>
</evidence>
<dbReference type="AlphaFoldDB" id="A0A381UCC6"/>
<keyword evidence="1" id="KW-0677">Repeat</keyword>
<organism evidence="3">
    <name type="scientific">marine metagenome</name>
    <dbReference type="NCBI Taxonomy" id="408172"/>
    <lineage>
        <taxon>unclassified sequences</taxon>
        <taxon>metagenomes</taxon>
        <taxon>ecological metagenomes</taxon>
    </lineage>
</organism>
<sequence length="421" mass="45973">MMPTGHSSPILIPRSLSPGLVDDGGVASKLLQARSFADRGEEIAAIEAYEEVVASDPENATAWYCLGVLYSGRGLTHRAIEALENVDQQFPNHGPTLSNLAILLENEDPSRASEYARIALLSNPDHEALERIASVSESDEPPRLFLEASPVTEHSEDQPDLGIAHELDNQPTFGPESKMIEADSHTSSGNHAAAVAVWKGLLEGSPDSPEVWRGLGEALEAAGYPDRAEQCRHRANSLDEAHYQVADPIQPDEESVEEALVQAALTHSNKEPAPIERSGDLNASIEWYNKGLSLLQEENGEEALTCFEKAIGGCPKDEVELRVRAQNGRGHALFKSSRFAESVLAYHTAISMDSNSVTGRALFNMGSSYAALELYDDAVKCFTQSLERGLEKDDAELCEKQISRCRLLSREQLKRQTKASR</sequence>
<protein>
    <recommendedName>
        <fullName evidence="4">Tetratricopeptide repeat protein</fullName>
    </recommendedName>
</protein>
<dbReference type="Gene3D" id="1.25.40.10">
    <property type="entry name" value="Tetratricopeptide repeat domain"/>
    <property type="match status" value="3"/>
</dbReference>
<evidence type="ECO:0000256" key="1">
    <source>
        <dbReference type="ARBA" id="ARBA00022737"/>
    </source>
</evidence>
<dbReference type="SMART" id="SM00028">
    <property type="entry name" value="TPR"/>
    <property type="match status" value="6"/>
</dbReference>